<protein>
    <submittedName>
        <fullName evidence="1">5-carboxymethyl-2-hydroxymuconate isomerase</fullName>
    </submittedName>
</protein>
<dbReference type="InterPro" id="IPR014347">
    <property type="entry name" value="Tautomerase/MIF_sf"/>
</dbReference>
<evidence type="ECO:0000313" key="2">
    <source>
        <dbReference type="Proteomes" id="UP000076503"/>
    </source>
</evidence>
<dbReference type="Gene3D" id="3.30.429.10">
    <property type="entry name" value="Macrophage Migration Inhibitory Factor"/>
    <property type="match status" value="1"/>
</dbReference>
<proteinExistence type="predicted"/>
<dbReference type="GO" id="GO:0008704">
    <property type="term" value="F:5-carboxymethyl-2-hydroxymuconate delta-isomerase activity"/>
    <property type="evidence" value="ECO:0007669"/>
    <property type="project" value="InterPro"/>
</dbReference>
<dbReference type="PATRIC" id="fig|1365251.3.peg.5022"/>
<reference evidence="1 2" key="1">
    <citation type="submission" date="2013-07" db="EMBL/GenBank/DDBJ databases">
        <title>Comparative Genomic and Metabolomic Analysis of Twelve Strains of Pseudoalteromonas luteoviolacea.</title>
        <authorList>
            <person name="Vynne N.G."/>
            <person name="Mansson M."/>
            <person name="Gram L."/>
        </authorList>
    </citation>
    <scope>NUCLEOTIDE SEQUENCE [LARGE SCALE GENOMIC DNA]</scope>
    <source>
        <strain evidence="1 2">H33</strain>
    </source>
</reference>
<dbReference type="PANTHER" id="PTHR37950:SF1">
    <property type="entry name" value="4-HYDROXYPHENYLACETATE CATABOLISM PROTEIN"/>
    <property type="match status" value="1"/>
</dbReference>
<comment type="caution">
    <text evidence="1">The sequence shown here is derived from an EMBL/GenBank/DDBJ whole genome shotgun (WGS) entry which is preliminary data.</text>
</comment>
<dbReference type="RefSeq" id="WP_063364130.1">
    <property type="nucleotide sequence ID" value="NZ_AUXZ01000130.1"/>
</dbReference>
<dbReference type="OrthoDB" id="9814215at2"/>
<evidence type="ECO:0000313" key="1">
    <source>
        <dbReference type="EMBL" id="KZN45428.1"/>
    </source>
</evidence>
<name>A0A161ZSH1_9GAMM</name>
<dbReference type="Pfam" id="PF02962">
    <property type="entry name" value="CHMI"/>
    <property type="match status" value="1"/>
</dbReference>
<dbReference type="CDD" id="cd00580">
    <property type="entry name" value="CHMI"/>
    <property type="match status" value="1"/>
</dbReference>
<keyword evidence="1" id="KW-0413">Isomerase</keyword>
<dbReference type="EMBL" id="AUXZ01000130">
    <property type="protein sequence ID" value="KZN45428.1"/>
    <property type="molecule type" value="Genomic_DNA"/>
</dbReference>
<gene>
    <name evidence="1" type="ORF">N476_05260</name>
</gene>
<sequence length="114" mass="13105">MPHFVMDCSESILKVHDEEFILEQVFLVASATQLFDDNDIKVRINPFKKYSVGNKREEFIHVFASIMQGRTEEQKAALSQAVVSKLVEMFPNVPNIAMNVDDFEKATYCNRSMI</sequence>
<organism evidence="1 2">
    <name type="scientific">Pseudoalteromonas luteoviolacea H33</name>
    <dbReference type="NCBI Taxonomy" id="1365251"/>
    <lineage>
        <taxon>Bacteria</taxon>
        <taxon>Pseudomonadati</taxon>
        <taxon>Pseudomonadota</taxon>
        <taxon>Gammaproteobacteria</taxon>
        <taxon>Alteromonadales</taxon>
        <taxon>Pseudoalteromonadaceae</taxon>
        <taxon>Pseudoalteromonas</taxon>
    </lineage>
</organism>
<dbReference type="AlphaFoldDB" id="A0A161ZSH1"/>
<accession>A0A161ZSH1</accession>
<dbReference type="PANTHER" id="PTHR37950">
    <property type="entry name" value="4-HYDROXYPHENYLACETATE CATABOLISM PROTEIN"/>
    <property type="match status" value="1"/>
</dbReference>
<dbReference type="SUPFAM" id="SSF55331">
    <property type="entry name" value="Tautomerase/MIF"/>
    <property type="match status" value="1"/>
</dbReference>
<dbReference type="InterPro" id="IPR004220">
    <property type="entry name" value="5-COMe_2-OHmuconate_Isoase"/>
</dbReference>
<dbReference type="Proteomes" id="UP000076503">
    <property type="component" value="Unassembled WGS sequence"/>
</dbReference>